<dbReference type="InterPro" id="IPR051163">
    <property type="entry name" value="Sodium:Solute_Symporter_SSF"/>
</dbReference>
<dbReference type="GO" id="GO:0003677">
    <property type="term" value="F:DNA binding"/>
    <property type="evidence" value="ECO:0007669"/>
    <property type="project" value="UniProtKB-KW"/>
</dbReference>
<name>A0A182VYX1_9DIPT</name>
<feature type="compositionally biased region" description="Polar residues" evidence="18">
    <location>
        <begin position="32"/>
        <end position="43"/>
    </location>
</feature>
<feature type="transmembrane region" description="Helical" evidence="19">
    <location>
        <begin position="1755"/>
        <end position="1775"/>
    </location>
</feature>
<feature type="domain" description="Rad4 beta-hairpin" evidence="21">
    <location>
        <begin position="592"/>
        <end position="640"/>
    </location>
</feature>
<dbReference type="VEuPathDB" id="VectorBase:AMIN003276"/>
<keyword evidence="7" id="KW-0597">Phosphoprotein</keyword>
<dbReference type="STRING" id="112268.A0A182VYX1"/>
<accession>A0A182VYX1</accession>
<feature type="transmembrane region" description="Helical" evidence="19">
    <location>
        <begin position="2700"/>
        <end position="2720"/>
    </location>
</feature>
<feature type="transmembrane region" description="Helical" evidence="19">
    <location>
        <begin position="1708"/>
        <end position="1734"/>
    </location>
</feature>
<dbReference type="EnsemblMetazoa" id="AMIN003276-RA">
    <property type="protein sequence ID" value="AMIN003276-PA"/>
    <property type="gene ID" value="AMIN003276"/>
</dbReference>
<feature type="transmembrane region" description="Helical" evidence="19">
    <location>
        <begin position="2822"/>
        <end position="2848"/>
    </location>
</feature>
<feature type="transmembrane region" description="Helical" evidence="19">
    <location>
        <begin position="2306"/>
        <end position="2327"/>
    </location>
</feature>
<keyword evidence="11" id="KW-0915">Sodium</keyword>
<feature type="transmembrane region" description="Helical" evidence="19">
    <location>
        <begin position="2165"/>
        <end position="2186"/>
    </location>
</feature>
<dbReference type="InterPro" id="IPR038765">
    <property type="entry name" value="Papain-like_cys_pep_sf"/>
</dbReference>
<evidence type="ECO:0000256" key="3">
    <source>
        <dbReference type="ARBA" id="ARBA00006434"/>
    </source>
</evidence>
<comment type="subcellular location">
    <subcellularLocation>
        <location evidence="2">Cell membrane</location>
        <topology evidence="2">Multi-pass membrane protein</topology>
    </subcellularLocation>
    <subcellularLocation>
        <location evidence="1">Nucleus</location>
    </subcellularLocation>
</comment>
<evidence type="ECO:0000256" key="2">
    <source>
        <dbReference type="ARBA" id="ARBA00004651"/>
    </source>
</evidence>
<evidence type="ECO:0000313" key="24">
    <source>
        <dbReference type="Proteomes" id="UP000075920"/>
    </source>
</evidence>
<feature type="transmembrane region" description="Helical" evidence="19">
    <location>
        <begin position="2883"/>
        <end position="2906"/>
    </location>
</feature>
<evidence type="ECO:0000256" key="18">
    <source>
        <dbReference type="SAM" id="MobiDB-lite"/>
    </source>
</evidence>
<feature type="compositionally biased region" description="Polar residues" evidence="18">
    <location>
        <begin position="400"/>
        <end position="421"/>
    </location>
</feature>
<dbReference type="InterPro" id="IPR042488">
    <property type="entry name" value="Rad4_BHD3_sf"/>
</dbReference>
<evidence type="ECO:0000256" key="7">
    <source>
        <dbReference type="ARBA" id="ARBA00022553"/>
    </source>
</evidence>
<proteinExistence type="inferred from homology"/>
<dbReference type="GO" id="GO:0005886">
    <property type="term" value="C:plasma membrane"/>
    <property type="evidence" value="ECO:0007669"/>
    <property type="project" value="UniProtKB-SubCell"/>
</dbReference>
<feature type="compositionally biased region" description="Acidic residues" evidence="18">
    <location>
        <begin position="1"/>
        <end position="11"/>
    </location>
</feature>
<dbReference type="InterPro" id="IPR018326">
    <property type="entry name" value="Rad4_beta-hairpin_dom1"/>
</dbReference>
<dbReference type="GO" id="GO:0006814">
    <property type="term" value="P:sodium ion transport"/>
    <property type="evidence" value="ECO:0007669"/>
    <property type="project" value="UniProtKB-KW"/>
</dbReference>
<dbReference type="GO" id="GO:0005634">
    <property type="term" value="C:nucleus"/>
    <property type="evidence" value="ECO:0007669"/>
    <property type="project" value="UniProtKB-SubCell"/>
</dbReference>
<feature type="transmembrane region" description="Helical" evidence="19">
    <location>
        <begin position="1787"/>
        <end position="1806"/>
    </location>
</feature>
<evidence type="ECO:0000256" key="8">
    <source>
        <dbReference type="ARBA" id="ARBA00022692"/>
    </source>
</evidence>
<feature type="transmembrane region" description="Helical" evidence="19">
    <location>
        <begin position="1511"/>
        <end position="1536"/>
    </location>
</feature>
<dbReference type="InterPro" id="IPR038377">
    <property type="entry name" value="Na/Glc_symporter_sf"/>
</dbReference>
<feature type="transmembrane region" description="Helical" evidence="19">
    <location>
        <begin position="2068"/>
        <end position="2087"/>
    </location>
</feature>
<dbReference type="InterPro" id="IPR036985">
    <property type="entry name" value="Transglutaminase-like_sf"/>
</dbReference>
<organism evidence="23 24">
    <name type="scientific">Anopheles minimus</name>
    <dbReference type="NCBI Taxonomy" id="112268"/>
    <lineage>
        <taxon>Eukaryota</taxon>
        <taxon>Metazoa</taxon>
        <taxon>Ecdysozoa</taxon>
        <taxon>Arthropoda</taxon>
        <taxon>Hexapoda</taxon>
        <taxon>Insecta</taxon>
        <taxon>Pterygota</taxon>
        <taxon>Neoptera</taxon>
        <taxon>Endopterygota</taxon>
        <taxon>Diptera</taxon>
        <taxon>Nematocera</taxon>
        <taxon>Culicoidea</taxon>
        <taxon>Culicidae</taxon>
        <taxon>Anophelinae</taxon>
        <taxon>Anopheles</taxon>
    </lineage>
</organism>
<keyword evidence="9" id="KW-0227">DNA damage</keyword>
<comment type="similarity">
    <text evidence="4">Belongs to the XPC family.</text>
</comment>
<evidence type="ECO:0000259" key="22">
    <source>
        <dbReference type="SMART" id="SM01032"/>
    </source>
</evidence>
<evidence type="ECO:0000256" key="11">
    <source>
        <dbReference type="ARBA" id="ARBA00023053"/>
    </source>
</evidence>
<dbReference type="Pfam" id="PF10403">
    <property type="entry name" value="BHD_1"/>
    <property type="match status" value="1"/>
</dbReference>
<feature type="transmembrane region" description="Helical" evidence="19">
    <location>
        <begin position="775"/>
        <end position="794"/>
    </location>
</feature>
<feature type="transmembrane region" description="Helical" evidence="19">
    <location>
        <begin position="1153"/>
        <end position="1173"/>
    </location>
</feature>
<dbReference type="PANTHER" id="PTHR42985:SF5">
    <property type="entry name" value="FI02094P-RELATED"/>
    <property type="match status" value="1"/>
</dbReference>
<dbReference type="SMART" id="SM01030">
    <property type="entry name" value="BHD_1"/>
    <property type="match status" value="1"/>
</dbReference>
<dbReference type="GO" id="GO:0015293">
    <property type="term" value="F:symporter activity"/>
    <property type="evidence" value="ECO:0007669"/>
    <property type="project" value="TreeGrafter"/>
</dbReference>
<evidence type="ECO:0000256" key="19">
    <source>
        <dbReference type="SAM" id="Phobius"/>
    </source>
</evidence>
<dbReference type="SMART" id="SM01031">
    <property type="entry name" value="BHD_2"/>
    <property type="match status" value="1"/>
</dbReference>
<dbReference type="InterPro" id="IPR018325">
    <property type="entry name" value="Rad4/PNGase_transGLS-fold"/>
</dbReference>
<feature type="transmembrane region" description="Helical" evidence="19">
    <location>
        <begin position="858"/>
        <end position="878"/>
    </location>
</feature>
<dbReference type="NCBIfam" id="TIGR00813">
    <property type="entry name" value="sss"/>
    <property type="match status" value="3"/>
</dbReference>
<feature type="transmembrane region" description="Helical" evidence="19">
    <location>
        <begin position="2927"/>
        <end position="2947"/>
    </location>
</feature>
<feature type="compositionally biased region" description="Basic and acidic residues" evidence="18">
    <location>
        <begin position="387"/>
        <end position="399"/>
    </location>
</feature>
<dbReference type="Gene3D" id="1.20.1730.10">
    <property type="entry name" value="Sodium/glucose cotransporter"/>
    <property type="match status" value="6"/>
</dbReference>
<keyword evidence="10 19" id="KW-1133">Transmembrane helix</keyword>
<dbReference type="Proteomes" id="UP000075920">
    <property type="component" value="Unassembled WGS sequence"/>
</dbReference>
<feature type="transmembrane region" description="Helical" evidence="19">
    <location>
        <begin position="1438"/>
        <end position="1457"/>
    </location>
</feature>
<dbReference type="Pfam" id="PF00474">
    <property type="entry name" value="SSF"/>
    <property type="match status" value="5"/>
</dbReference>
<evidence type="ECO:0000256" key="13">
    <source>
        <dbReference type="ARBA" id="ARBA00023125"/>
    </source>
</evidence>
<comment type="similarity">
    <text evidence="3">Belongs to the sodium:solute symporter (SSF) (TC 2.A.21) family.</text>
</comment>
<evidence type="ECO:0000256" key="14">
    <source>
        <dbReference type="ARBA" id="ARBA00023136"/>
    </source>
</evidence>
<dbReference type="Pfam" id="PF10405">
    <property type="entry name" value="BHD_3"/>
    <property type="match status" value="1"/>
</dbReference>
<feature type="transmembrane region" description="Helical" evidence="19">
    <location>
        <begin position="1213"/>
        <end position="1234"/>
    </location>
</feature>
<feature type="transmembrane region" description="Helical" evidence="19">
    <location>
        <begin position="933"/>
        <end position="953"/>
    </location>
</feature>
<feature type="transmembrane region" description="Helical" evidence="19">
    <location>
        <begin position="2953"/>
        <end position="2978"/>
    </location>
</feature>
<evidence type="ECO:0000256" key="16">
    <source>
        <dbReference type="ARBA" id="ARBA00023204"/>
    </source>
</evidence>
<keyword evidence="17" id="KW-0539">Nucleus</keyword>
<feature type="transmembrane region" description="Helical" evidence="19">
    <location>
        <begin position="2360"/>
        <end position="2378"/>
    </location>
</feature>
<keyword evidence="12" id="KW-0406">Ion transport</keyword>
<feature type="domain" description="Rad4 beta-hairpin" evidence="22">
    <location>
        <begin position="647"/>
        <end position="721"/>
    </location>
</feature>
<feature type="transmembrane region" description="Helical" evidence="19">
    <location>
        <begin position="2597"/>
        <end position="2618"/>
    </location>
</feature>
<dbReference type="InterPro" id="IPR018328">
    <property type="entry name" value="Rad4_beta-hairpin_dom3"/>
</dbReference>
<feature type="domain" description="Rad4 beta-hairpin" evidence="20">
    <location>
        <begin position="538"/>
        <end position="590"/>
    </location>
</feature>
<evidence type="ECO:0000256" key="10">
    <source>
        <dbReference type="ARBA" id="ARBA00022989"/>
    </source>
</evidence>
<feature type="transmembrane region" description="Helical" evidence="19">
    <location>
        <begin position="1281"/>
        <end position="1303"/>
    </location>
</feature>
<feature type="transmembrane region" description="Helical" evidence="19">
    <location>
        <begin position="2431"/>
        <end position="2453"/>
    </location>
</feature>
<keyword evidence="14 19" id="KW-0472">Membrane</keyword>
<evidence type="ECO:0000256" key="9">
    <source>
        <dbReference type="ARBA" id="ARBA00022763"/>
    </source>
</evidence>
<keyword evidence="6" id="KW-1003">Cell membrane</keyword>
<feature type="transmembrane region" description="Helical" evidence="19">
    <location>
        <begin position="2260"/>
        <end position="2286"/>
    </location>
</feature>
<dbReference type="SUPFAM" id="SSF54001">
    <property type="entry name" value="Cysteine proteinases"/>
    <property type="match status" value="1"/>
</dbReference>
<feature type="transmembrane region" description="Helical" evidence="19">
    <location>
        <begin position="1651"/>
        <end position="1676"/>
    </location>
</feature>
<evidence type="ECO:0000313" key="23">
    <source>
        <dbReference type="EnsemblMetazoa" id="AMIN003276-PA"/>
    </source>
</evidence>
<dbReference type="Gene3D" id="3.30.70.2460">
    <property type="entry name" value="Rad4, beta-hairpin domain BHD3"/>
    <property type="match status" value="1"/>
</dbReference>
<reference evidence="24" key="1">
    <citation type="submission" date="2013-03" db="EMBL/GenBank/DDBJ databases">
        <title>The Genome Sequence of Anopheles minimus MINIMUS1.</title>
        <authorList>
            <consortium name="The Broad Institute Genomics Platform"/>
            <person name="Neafsey D.E."/>
            <person name="Walton C."/>
            <person name="Walker B."/>
            <person name="Young S.K."/>
            <person name="Zeng Q."/>
            <person name="Gargeya S."/>
            <person name="Fitzgerald M."/>
            <person name="Haas B."/>
            <person name="Abouelleil A."/>
            <person name="Allen A.W."/>
            <person name="Alvarado L."/>
            <person name="Arachchi H.M."/>
            <person name="Berlin A.M."/>
            <person name="Chapman S.B."/>
            <person name="Gainer-Dewar J."/>
            <person name="Goldberg J."/>
            <person name="Griggs A."/>
            <person name="Gujja S."/>
            <person name="Hansen M."/>
            <person name="Howarth C."/>
            <person name="Imamovic A."/>
            <person name="Ireland A."/>
            <person name="Larimer J."/>
            <person name="McCowan C."/>
            <person name="Murphy C."/>
            <person name="Pearson M."/>
            <person name="Poon T.W."/>
            <person name="Priest M."/>
            <person name="Roberts A."/>
            <person name="Saif S."/>
            <person name="Shea T."/>
            <person name="Sisk P."/>
            <person name="Sykes S."/>
            <person name="Wortman J."/>
            <person name="Nusbaum C."/>
            <person name="Birren B."/>
        </authorList>
    </citation>
    <scope>NUCLEOTIDE SEQUENCE [LARGE SCALE GENOMIC DNA]</scope>
    <source>
        <strain evidence="24">MINIMUS1</strain>
    </source>
</reference>
<feature type="transmembrane region" description="Helical" evidence="19">
    <location>
        <begin position="1881"/>
        <end position="1903"/>
    </location>
</feature>
<feature type="transmembrane region" description="Helical" evidence="19">
    <location>
        <begin position="1049"/>
        <end position="1074"/>
    </location>
</feature>
<feature type="transmembrane region" description="Helical" evidence="19">
    <location>
        <begin position="2783"/>
        <end position="2801"/>
    </location>
</feature>
<feature type="transmembrane region" description="Helical" evidence="19">
    <location>
        <begin position="1813"/>
        <end position="1830"/>
    </location>
</feature>
<feature type="transmembrane region" description="Helical" evidence="19">
    <location>
        <begin position="2672"/>
        <end position="2694"/>
    </location>
</feature>
<feature type="transmembrane region" description="Helical" evidence="19">
    <location>
        <begin position="825"/>
        <end position="846"/>
    </location>
</feature>
<evidence type="ECO:0000259" key="20">
    <source>
        <dbReference type="SMART" id="SM01030"/>
    </source>
</evidence>
<evidence type="ECO:0000256" key="5">
    <source>
        <dbReference type="ARBA" id="ARBA00022448"/>
    </source>
</evidence>
<sequence length="3102" mass="346171">MHEPELSDSESETSSVDDHLVDPGTINLDETFFSQPFQGQSSTSHKDADMDSEASDECEDENVITVEDEEQMYQILTQVSDYDRVMKEVNVCNESLERRKKEMELFPQTQTVGFDVPYLLSQAEEVQGAPCAENDLDWERVAEQSNPTGTMTNIQIFVSSGMQKTQRVLSEAEKLKRLEQEYKRKLFLNTHKTHLLLLIAHGIRVNEIVNRCVTQYFSELYELIGNSDITASDTVSLDFIQSVTEHYKTVMKHTENPPRVLNKRGSTVCPFATREVTSRKMLNVVLLALLRFLSVRARLVMNLEVVPKHPPAVKPVPKQKCQDIPPVNINCAPRYGDVPLTTTEILKRKPEIQKMFQLSQLDGADDEILSCKKARTEMKPAKPRKKSAADRAMTTRDPKSINNQLPNLAKLRSQSSSTATESVKKTEQKQRTPELDTWIECYLEKERRWTVVEAGLGSTDCLDLVIDRILAPPLYAFAWEADGTIFDVSPRYRWRNEQLALRNRVDAKWLHKTLAPYRPPVLDEAYQQEQFEFRQLKLRAPRPTTIAQCKNHPSYCLHRHLQKFQAIYPPDAPPLGFVQGEPLYARECVHTLHSREVWLRHAKVIRHFEQPYKIVRTKLKRQPADLELFGYWQTEEYIPPEPVNGIVPRNAYGNIEIFKECMLPKGTVHLKHYGLSYVCRKLGIDYAVAVVGFGVHAGGNHPIFDGIVICEEHRDRLLEAWQRHQDESAQKKIEKKQITVLKNWVKLVKGLLMSSSKLTVAEVSESLQRFGIADYIVFVASLLICVVIGVYFGWKDWSVQRKRKQNVRRGSEALNYLVGGRKMKIFPVAMSLIASFISGIAVMGASTETYLHGTQFCFVFTAIILMAFSMNFIFLPVYQGLEITSAYAYLQLRFDRRIRLLGSGLFTLATLLHLPIVIYVPALAFNQVSGVNVHIVSTSVCMVCIFYTLVGGIKAVVWTDVIQMFIMIGALILIVIKGTADIGGLGVLIERNLASGRFETPNLDPTERHTIWAIFIGGGSFWMGKNAIHQMMIQRYLALPTFRDAQKALICFTVGIILLLMTCFYNGLLIYATFHDCDPLTTGLAKAKDQLLPVLLMKVLGNYPGLAGLFVSGIFSASLSSLSTGLNSLSAIVLEDFVKPFVKKPLSERSTRYIMRGTVLAFGIVAVVLVLVVEKLGTVLQLSMSLVPISLGPLLGLFLLGMLLPWVDSTSAFGGAICGLFTMSYIVIRAQIAVAAKEMLIPAKPVSVEGCEYEFELPPGYNTTATLPAQPIEKSIHHVSYLFYTFIGAVTTVLVGSIAAAILRRQQPNKLDPLLLAPFVRKIYFPKSIPRTIITTHTFNKEDTQLYSIVFSLVPSSCEVACALSNGKRRNQHSAGLEYTGYNLDTMADVTILEGSTHSMAEILNGDEFLSTTESVKRPGPSVEDISRSLQRFNWPDYVVFVLMLISCMVIGVFFGYKDHQKHKRQKHARRGSEALDYLVGGRKMKIIPVSVSLVASWISGISLLGTSTEIYVYGVQYCYIVCAVVLMGLAMNYIFLPVFHDLQITSAYEGGLKAVVWTDVIQTGIMVGAMIIVIIKGTADVGGLSVVIDRNSAGGRFEPPDFNLDPTARNTFWTLLIGGTFFWTSTNSINQNMMQRYLSLPSLASARKALVLFLVGTTTLLAMCCYNGLLIFAMYHDCDPLSTGLAKAKDQLVPLLVMEVLGEYPGLAGLFVAGIFSAALSSLSTALNSLSAIVLEDFCKPFVSKPLTETQTRYIMRFTVLAFGALAVMMVIIVEKMGAVLQLSMSLGPVTLGPLFGLFLMGFFFPRINGSCAIVGTTAGLALMSYIVIRSQISIALKEIVFAEKPVTVEGCQYEFTAKNGTLFVEDSTPGEKSLHHVSFLYYTMIGSVVPTVVGYLSSFILPRSKTDDIDPLLLAPFLRRFYRTSDSKANHMTEVLHEFETKDIQLDWSLNGSSGEDYSHDEYDASGQTIDSISRSLQRFDWPDYVVFVLMLLICIVIGIFFGYQDHQKHKRRRKQARRESEALDYLVGGRKMQIFPVSVSLVASWISGISLLGTSTEIYVYGTQYCYIVFAVILMGFVIHHIFLPVFHELQITSAYEVSLRNEIMHLGIVTHDRSPNSTFNDDLTNECDSLDLYFSRWAVYFGCLSSFTSQLWRSTKGGLKAVVWTDVIQSGVTLLALLAVLIKGTYDIGGPTEVLRRNIAGDRLEVPLFDPDPTLRHSFWIILIGAPAWFCYGVSCSQDMIQRFLALPTLQDARKALKGFVIGWITVNVIFFLIGMLVYAAYYRCDPLTTQLARAKDQLLPLYVMETFAAYPGMTGVFVAGTVMQLTMTLSSASGAPLFGLFVMGVLMPWVNGTGALYGGVTGLLVMLYMCYKAQYSIASGSRMFDTKPVSVEECSYEYAHSNITSGLLDPESELEHVEKSIYHISYMYFTLFGTIVTCLAGTIISFLAKQCGATREEPIDPKLLAPCIRKMQSSGMPLTFQAVPTDRKQADSGVNMASDWLVKSNSGEAYPQHETLHKGRNMSTKTIDSINRSLQQFVWVDYIVFVLMVASCILVGIFFGYRNHQKRKHRGQASGNETDTQDYLVGGRKMHAFPIAVSLVASWVSGVPMLGTVTEVYVYGTQFCYIVFSMMLAGVLMHYLFLPVFHELQITSAYEYLQRRFDSRMRLFGSILFTLACLLWMPIVIYVPALAFNEVTGSSVHLVTLVVCIICMFYTSIGGLKAVVWTDVIQSGVTLLALLVVLFKGTYDVGGPAEVLERNIVGERLETPNFDPNPMLRHSFWIMLLGAPVWICEGLACSQDMIQRFLSLPTLNEARKALSWFVIGWITVNVTFFLIGMLVYATYYRCDPLTTGLAQAKDQLLPLFVMETFAAYPGMTGVFVAGIFSAALSSLSSALNALSAVTLEDFCKPYRKKPLTEKQIGYIMRGSVLVYGALSVLLSFSVEHLGTVMQLAMTLSSASAAPLLGMFVMGILMPWVNGTGALYGGVTGLVTMFYMCYNAEFSIATGNRTFDVKPVSVQECPYEFVNYTNVTITSGGKNLDEISQPIYHISYMYFTLFGMSVTCLAGTVASWLSKRDDRVRRESINPKLFAPRDSEEH</sequence>
<reference evidence="23" key="2">
    <citation type="submission" date="2020-05" db="UniProtKB">
        <authorList>
            <consortium name="EnsemblMetazoa"/>
        </authorList>
    </citation>
    <scope>IDENTIFICATION</scope>
    <source>
        <strain evidence="23">MINIMUS1</strain>
    </source>
</reference>
<feature type="transmembrane region" description="Helical" evidence="19">
    <location>
        <begin position="2037"/>
        <end position="2056"/>
    </location>
</feature>
<keyword evidence="15" id="KW-0739">Sodium transport</keyword>
<keyword evidence="5" id="KW-0813">Transport</keyword>
<keyword evidence="13" id="KW-0238">DNA-binding</keyword>
<feature type="region of interest" description="Disordered" evidence="18">
    <location>
        <begin position="376"/>
        <end position="430"/>
    </location>
</feature>
<dbReference type="CDD" id="cd11492">
    <property type="entry name" value="SLC5sbd_NIS-SMVT"/>
    <property type="match status" value="3"/>
</dbReference>
<feature type="transmembrane region" description="Helical" evidence="19">
    <location>
        <begin position="965"/>
        <end position="989"/>
    </location>
</feature>
<feature type="transmembrane region" description="Helical" evidence="19">
    <location>
        <begin position="2630"/>
        <end position="2651"/>
    </location>
</feature>
<evidence type="ECO:0000256" key="15">
    <source>
        <dbReference type="ARBA" id="ARBA00023201"/>
    </source>
</evidence>
<feature type="transmembrane region" description="Helical" evidence="19">
    <location>
        <begin position="1185"/>
        <end position="1207"/>
    </location>
</feature>
<dbReference type="InterPro" id="IPR018327">
    <property type="entry name" value="BHD_2"/>
</dbReference>
<feature type="transmembrane region" description="Helical" evidence="19">
    <location>
        <begin position="1487"/>
        <end position="1505"/>
    </location>
</feature>
<evidence type="ECO:0000256" key="4">
    <source>
        <dbReference type="ARBA" id="ARBA00009525"/>
    </source>
</evidence>
<evidence type="ECO:0000256" key="6">
    <source>
        <dbReference type="ARBA" id="ARBA00022475"/>
    </source>
</evidence>
<evidence type="ECO:0000256" key="1">
    <source>
        <dbReference type="ARBA" id="ARBA00004123"/>
    </source>
</evidence>
<keyword evidence="8 19" id="KW-0812">Transmembrane</keyword>
<dbReference type="SMART" id="SM01032">
    <property type="entry name" value="BHD_3"/>
    <property type="match status" value="1"/>
</dbReference>
<dbReference type="GO" id="GO:0006281">
    <property type="term" value="P:DNA repair"/>
    <property type="evidence" value="ECO:0007669"/>
    <property type="project" value="UniProtKB-KW"/>
</dbReference>
<dbReference type="Pfam" id="PF03835">
    <property type="entry name" value="Rad4"/>
    <property type="match status" value="1"/>
</dbReference>
<protein>
    <submittedName>
        <fullName evidence="23">Uncharacterized protein</fullName>
    </submittedName>
</protein>
<feature type="transmembrane region" description="Helical" evidence="19">
    <location>
        <begin position="3056"/>
        <end position="3077"/>
    </location>
</feature>
<evidence type="ECO:0000256" key="17">
    <source>
        <dbReference type="ARBA" id="ARBA00023242"/>
    </source>
</evidence>
<keyword evidence="16" id="KW-0234">DNA repair</keyword>
<feature type="transmembrane region" description="Helical" evidence="19">
    <location>
        <begin position="2221"/>
        <end position="2239"/>
    </location>
</feature>
<dbReference type="InterPro" id="IPR001734">
    <property type="entry name" value="Na/solute_symporter"/>
</dbReference>
<evidence type="ECO:0000256" key="12">
    <source>
        <dbReference type="ARBA" id="ARBA00023065"/>
    </source>
</evidence>
<dbReference type="Gene3D" id="2.20.20.110">
    <property type="entry name" value="Rad4, beta-hairpin domain BHD1"/>
    <property type="match status" value="1"/>
</dbReference>
<dbReference type="FunFam" id="3.30.70.2460:FF:000001">
    <property type="entry name" value="DNA repair protein Rad4 family"/>
    <property type="match status" value="1"/>
</dbReference>
<feature type="transmembrane region" description="Helical" evidence="19">
    <location>
        <begin position="1987"/>
        <end position="2006"/>
    </location>
</feature>
<feature type="transmembrane region" description="Helical" evidence="19">
    <location>
        <begin position="1009"/>
        <end position="1028"/>
    </location>
</feature>
<dbReference type="FunFam" id="2.20.20.110:FF:000001">
    <property type="entry name" value="DNA repair protein complementing XP-C cells"/>
    <property type="match status" value="1"/>
</dbReference>
<feature type="transmembrane region" description="Helical" evidence="19">
    <location>
        <begin position="2727"/>
        <end position="2748"/>
    </location>
</feature>
<feature type="transmembrane region" description="Helical" evidence="19">
    <location>
        <begin position="2985"/>
        <end position="3002"/>
    </location>
</feature>
<feature type="transmembrane region" description="Helical" evidence="19">
    <location>
        <begin position="1557"/>
        <end position="1576"/>
    </location>
</feature>
<evidence type="ECO:0000259" key="21">
    <source>
        <dbReference type="SMART" id="SM01031"/>
    </source>
</evidence>
<feature type="transmembrane region" description="Helical" evidence="19">
    <location>
        <begin position="2547"/>
        <end position="2566"/>
    </location>
</feature>
<dbReference type="PROSITE" id="PS50283">
    <property type="entry name" value="NA_SOLUT_SYMP_3"/>
    <property type="match status" value="5"/>
</dbReference>
<keyword evidence="24" id="KW-1185">Reference proteome</keyword>
<feature type="region of interest" description="Disordered" evidence="18">
    <location>
        <begin position="1"/>
        <end position="55"/>
    </location>
</feature>
<dbReference type="Gene3D" id="3.90.260.10">
    <property type="entry name" value="Transglutaminase-like"/>
    <property type="match status" value="1"/>
</dbReference>
<feature type="transmembrane region" description="Helical" evidence="19">
    <location>
        <begin position="898"/>
        <end position="921"/>
    </location>
</feature>
<dbReference type="PANTHER" id="PTHR42985">
    <property type="entry name" value="SODIUM-COUPLED MONOCARBOXYLATE TRANSPORTER"/>
    <property type="match status" value="1"/>
</dbReference>